<evidence type="ECO:0000313" key="7">
    <source>
        <dbReference type="Ensembl" id="ENSSPAP00000002295.1"/>
    </source>
</evidence>
<dbReference type="SUPFAM" id="SSF55770">
    <property type="entry name" value="Profilin (actin-binding protein)"/>
    <property type="match status" value="1"/>
</dbReference>
<dbReference type="SMART" id="SM00392">
    <property type="entry name" value="PROF"/>
    <property type="match status" value="1"/>
</dbReference>
<dbReference type="CTD" id="5216"/>
<dbReference type="InterPro" id="IPR005455">
    <property type="entry name" value="PFN_euk"/>
</dbReference>
<protein>
    <recommendedName>
        <fullName evidence="6">Profilin</fullName>
    </recommendedName>
</protein>
<evidence type="ECO:0000313" key="8">
    <source>
        <dbReference type="Proteomes" id="UP000694891"/>
    </source>
</evidence>
<dbReference type="GO" id="GO:0005737">
    <property type="term" value="C:cytoplasm"/>
    <property type="evidence" value="ECO:0007669"/>
    <property type="project" value="TreeGrafter"/>
</dbReference>
<dbReference type="GO" id="GO:0030036">
    <property type="term" value="P:actin cytoskeleton organization"/>
    <property type="evidence" value="ECO:0007669"/>
    <property type="project" value="InterPro"/>
</dbReference>
<dbReference type="Pfam" id="PF00235">
    <property type="entry name" value="Profilin"/>
    <property type="match status" value="1"/>
</dbReference>
<dbReference type="InterPro" id="IPR048278">
    <property type="entry name" value="PFN"/>
</dbReference>
<dbReference type="PANTHER" id="PTHR13936">
    <property type="entry name" value="PROFILIN"/>
    <property type="match status" value="1"/>
</dbReference>
<comment type="subcellular location">
    <subcellularLocation>
        <location evidence="1">Cytoplasm</location>
        <location evidence="1">Cytoskeleton</location>
    </subcellularLocation>
</comment>
<keyword evidence="4" id="KW-0007">Acetylation</keyword>
<proteinExistence type="inferred from homology"/>
<sequence length="141" mass="14982">MSWQDYIDNLKTPDQSGMAPIMEAAICGASPGQEAIWAKSSGLASISADEIKKLNGDRSSFFQNGVYISGVKCRMLRDMMSDTPPCMDMKTAPDADGATYNICVGKTKTALVIGKGTKEASGGQVNAKVCGVVKYLTDLNM</sequence>
<dbReference type="GO" id="GO:0003779">
    <property type="term" value="F:actin binding"/>
    <property type="evidence" value="ECO:0007669"/>
    <property type="project" value="UniProtKB-KW"/>
</dbReference>
<dbReference type="GO" id="GO:0030833">
    <property type="term" value="P:regulation of actin filament polymerization"/>
    <property type="evidence" value="ECO:0007669"/>
    <property type="project" value="TreeGrafter"/>
</dbReference>
<keyword evidence="6" id="KW-0009">Actin-binding</keyword>
<dbReference type="RefSeq" id="XP_008298544.1">
    <property type="nucleotide sequence ID" value="XM_008300322.1"/>
</dbReference>
<evidence type="ECO:0000256" key="5">
    <source>
        <dbReference type="ARBA" id="ARBA00023212"/>
    </source>
</evidence>
<dbReference type="PROSITE" id="PS00414">
    <property type="entry name" value="PROFILIN"/>
    <property type="match status" value="1"/>
</dbReference>
<gene>
    <name evidence="9" type="primary">LOC103371096</name>
</gene>
<keyword evidence="3" id="KW-0963">Cytoplasm</keyword>
<accession>A0A3B4Z103</accession>
<dbReference type="InterPro" id="IPR036140">
    <property type="entry name" value="PFN_sf"/>
</dbReference>
<dbReference type="Ensembl" id="ENSSPAT00000002330.1">
    <property type="protein sequence ID" value="ENSSPAP00000002295.1"/>
    <property type="gene ID" value="ENSSPAG00000001759.1"/>
</dbReference>
<dbReference type="InterPro" id="IPR027310">
    <property type="entry name" value="Profilin_CS"/>
</dbReference>
<name>A0A3B4Z103_9TELE</name>
<dbReference type="Proteomes" id="UP000694891">
    <property type="component" value="Unplaced"/>
</dbReference>
<evidence type="ECO:0000256" key="2">
    <source>
        <dbReference type="ARBA" id="ARBA00010058"/>
    </source>
</evidence>
<evidence type="ECO:0000256" key="3">
    <source>
        <dbReference type="ARBA" id="ARBA00022490"/>
    </source>
</evidence>
<evidence type="ECO:0000256" key="6">
    <source>
        <dbReference type="RuleBase" id="RU003909"/>
    </source>
</evidence>
<evidence type="ECO:0000313" key="9">
    <source>
        <dbReference type="RefSeq" id="XP_008298544.1"/>
    </source>
</evidence>
<dbReference type="PRINTS" id="PR01639">
    <property type="entry name" value="PROFILINMAML"/>
</dbReference>
<dbReference type="PANTHER" id="PTHR13936:SF17">
    <property type="entry name" value="PROFILIN"/>
    <property type="match status" value="1"/>
</dbReference>
<reference evidence="7" key="1">
    <citation type="submission" date="2023-09" db="UniProtKB">
        <authorList>
            <consortium name="Ensembl"/>
        </authorList>
    </citation>
    <scope>IDENTIFICATION</scope>
</reference>
<dbReference type="CDD" id="cd00148">
    <property type="entry name" value="PROF"/>
    <property type="match status" value="1"/>
</dbReference>
<dbReference type="GO" id="GO:0005856">
    <property type="term" value="C:cytoskeleton"/>
    <property type="evidence" value="ECO:0007669"/>
    <property type="project" value="UniProtKB-SubCell"/>
</dbReference>
<dbReference type="GO" id="GO:0032233">
    <property type="term" value="P:positive regulation of actin filament bundle assembly"/>
    <property type="evidence" value="ECO:0007669"/>
    <property type="project" value="TreeGrafter"/>
</dbReference>
<keyword evidence="8" id="KW-1185">Reference proteome</keyword>
<evidence type="ECO:0000256" key="4">
    <source>
        <dbReference type="ARBA" id="ARBA00022990"/>
    </source>
</evidence>
<evidence type="ECO:0000256" key="1">
    <source>
        <dbReference type="ARBA" id="ARBA00004245"/>
    </source>
</evidence>
<dbReference type="GeneTree" id="ENSGT00940000172390"/>
<dbReference type="InterPro" id="IPR005454">
    <property type="entry name" value="Profilin1/2/3_vertebrate"/>
</dbReference>
<dbReference type="OrthoDB" id="421374at2759"/>
<dbReference type="AlphaFoldDB" id="A0A3B4Z103"/>
<comment type="similarity">
    <text evidence="2 6">Belongs to the profilin family.</text>
</comment>
<reference evidence="9" key="2">
    <citation type="submission" date="2025-04" db="UniProtKB">
        <authorList>
            <consortium name="RefSeq"/>
        </authorList>
    </citation>
    <scope>IDENTIFICATION</scope>
</reference>
<keyword evidence="5" id="KW-0206">Cytoskeleton</keyword>
<dbReference type="Gene3D" id="3.30.450.30">
    <property type="entry name" value="Dynein light chain 2a, cytoplasmic"/>
    <property type="match status" value="1"/>
</dbReference>
<dbReference type="STRING" id="144197.ENSSPAP00000002295"/>
<organism evidence="7">
    <name type="scientific">Stegastes partitus</name>
    <name type="common">bicolor damselfish</name>
    <dbReference type="NCBI Taxonomy" id="144197"/>
    <lineage>
        <taxon>Eukaryota</taxon>
        <taxon>Metazoa</taxon>
        <taxon>Chordata</taxon>
        <taxon>Craniata</taxon>
        <taxon>Vertebrata</taxon>
        <taxon>Euteleostomi</taxon>
        <taxon>Actinopterygii</taxon>
        <taxon>Neopterygii</taxon>
        <taxon>Teleostei</taxon>
        <taxon>Neoteleostei</taxon>
        <taxon>Acanthomorphata</taxon>
        <taxon>Ovalentaria</taxon>
        <taxon>Pomacentridae</taxon>
        <taxon>Stegastes</taxon>
    </lineage>
</organism>